<evidence type="ECO:0000256" key="8">
    <source>
        <dbReference type="ARBA" id="ARBA00023002"/>
    </source>
</evidence>
<evidence type="ECO:0000259" key="13">
    <source>
        <dbReference type="Pfam" id="PF07992"/>
    </source>
</evidence>
<protein>
    <recommendedName>
        <fullName evidence="17">FAD/NAD(P)-binding domain-containing protein</fullName>
    </recommendedName>
</protein>
<dbReference type="Pfam" id="PF07992">
    <property type="entry name" value="Pyr_redox_2"/>
    <property type="match status" value="1"/>
</dbReference>
<comment type="subcellular location">
    <subcellularLocation>
        <location evidence="2">Mitochondrion</location>
    </subcellularLocation>
</comment>
<evidence type="ECO:0000256" key="2">
    <source>
        <dbReference type="ARBA" id="ARBA00004173"/>
    </source>
</evidence>
<feature type="domain" description="Mitochondrial apoptosis-inducing factor C-terminal" evidence="14">
    <location>
        <begin position="515"/>
        <end position="551"/>
    </location>
</feature>
<evidence type="ECO:0000256" key="11">
    <source>
        <dbReference type="ARBA" id="ARBA00047786"/>
    </source>
</evidence>
<comment type="catalytic activity">
    <reaction evidence="11">
        <text>A + NADH + H(+) = AH2 + NAD(+)</text>
        <dbReference type="Rhea" id="RHEA:11356"/>
        <dbReference type="ChEBI" id="CHEBI:13193"/>
        <dbReference type="ChEBI" id="CHEBI:15378"/>
        <dbReference type="ChEBI" id="CHEBI:17499"/>
        <dbReference type="ChEBI" id="CHEBI:57540"/>
        <dbReference type="ChEBI" id="CHEBI:57945"/>
    </reaction>
</comment>
<dbReference type="PANTHER" id="PTHR43557:SF4">
    <property type="entry name" value="APOPTOSIS-INDUCING FACTOR 1, MITOCHONDRIAL"/>
    <property type="match status" value="1"/>
</dbReference>
<dbReference type="InterPro" id="IPR016156">
    <property type="entry name" value="FAD/NAD-linked_Rdtase_dimer_sf"/>
</dbReference>
<dbReference type="InterPro" id="IPR036393">
    <property type="entry name" value="AceGlu_kinase-like_sf"/>
</dbReference>
<evidence type="ECO:0000256" key="1">
    <source>
        <dbReference type="ARBA" id="ARBA00001974"/>
    </source>
</evidence>
<keyword evidence="10" id="KW-0496">Mitochondrion</keyword>
<keyword evidence="6" id="KW-0274">FAD</keyword>
<sequence length="618" mass="68465">MFRAQISSVVRCASLLLPLSFCEVQDGEESANFVSQLSPSLQSSVLSPSSAHCETQSSRKKPHFPFVILGGGTTAYSAIEAIRQTSPKSDILVISSESVLPNLHRGDMYHNNDEGRVEIGDDFLSSYNEWRRHITSKLASEPDAYNVSEDDEDMGGGTSEGKGRVSLLLRQKDIKIDKDSKVLSLEKGGEIKFNKLLIATAGRPKSFYVLGDMVNGERIKGDGFGEDCINSLFSLSDFERLEGVIKDITETKNKKERTIVVIGGGFLGTEISLAMAKRARHHNSTSDRDAPPVKVMQIYAESAPLASYLPKYLSDDVKDRLERHGVSHITERLVTDLHVKQDETDEYGNGRSKCKMHLVGTSRSNIDADYVIMASSTISPSTEVAEASGIELDVVNGGIVVNDNFEVGNGIYAAGVVASYFDPNLGRRRVNRYDHSVNSGLLAGYNMVTSGQGEGIQVRYDHQPAVRSNLEDINVQCESVGECNSDLETVGVWIDRDRDDELKNGGELLSDVSCMSKYRRGVVYYLNNNKVTGVVLWNCSDLLERARDIIRLAPDVTDKRKLIRSIPLAPDDWLFVVRTKSRENVRNLATEDQREYLVERKFEKSNGPARKVREVGGY</sequence>
<dbReference type="PANTHER" id="PTHR43557">
    <property type="entry name" value="APOPTOSIS-INDUCING FACTOR 1"/>
    <property type="match status" value="1"/>
</dbReference>
<comment type="caution">
    <text evidence="15">The sequence shown here is derived from an EMBL/GenBank/DDBJ whole genome shotgun (WGS) entry which is preliminary data.</text>
</comment>
<dbReference type="Pfam" id="PF14721">
    <property type="entry name" value="AIF_C"/>
    <property type="match status" value="1"/>
</dbReference>
<evidence type="ECO:0000256" key="12">
    <source>
        <dbReference type="SAM" id="SignalP"/>
    </source>
</evidence>
<dbReference type="Gene3D" id="3.30.390.30">
    <property type="match status" value="1"/>
</dbReference>
<evidence type="ECO:0000256" key="10">
    <source>
        <dbReference type="ARBA" id="ARBA00023128"/>
    </source>
</evidence>
<keyword evidence="8" id="KW-0560">Oxidoreductase</keyword>
<dbReference type="SUPFAM" id="SSF51905">
    <property type="entry name" value="FAD/NAD(P)-binding domain"/>
    <property type="match status" value="1"/>
</dbReference>
<dbReference type="AlphaFoldDB" id="A0A9W7L7D1"/>
<feature type="domain" description="FAD/NAD(P)-binding" evidence="13">
    <location>
        <begin position="66"/>
        <end position="438"/>
    </location>
</feature>
<dbReference type="GO" id="GO:0046983">
    <property type="term" value="F:protein dimerization activity"/>
    <property type="evidence" value="ECO:0007669"/>
    <property type="project" value="InterPro"/>
</dbReference>
<keyword evidence="5" id="KW-0053">Apoptosis</keyword>
<organism evidence="15 16">
    <name type="scientific">Triparma columacea</name>
    <dbReference type="NCBI Taxonomy" id="722753"/>
    <lineage>
        <taxon>Eukaryota</taxon>
        <taxon>Sar</taxon>
        <taxon>Stramenopiles</taxon>
        <taxon>Ochrophyta</taxon>
        <taxon>Bolidophyceae</taxon>
        <taxon>Parmales</taxon>
        <taxon>Triparmaceae</taxon>
        <taxon>Triparma</taxon>
    </lineage>
</organism>
<evidence type="ECO:0000259" key="14">
    <source>
        <dbReference type="Pfam" id="PF14721"/>
    </source>
</evidence>
<dbReference type="OrthoDB" id="6029at2759"/>
<dbReference type="InterPro" id="IPR023753">
    <property type="entry name" value="FAD/NAD-binding_dom"/>
</dbReference>
<dbReference type="InterPro" id="IPR050446">
    <property type="entry name" value="FAD-oxidoreductase/Apoptosis"/>
</dbReference>
<evidence type="ECO:0000256" key="3">
    <source>
        <dbReference type="ARBA" id="ARBA00006442"/>
    </source>
</evidence>
<feature type="chain" id="PRO_5040906033" description="FAD/NAD(P)-binding domain-containing protein" evidence="12">
    <location>
        <begin position="28"/>
        <end position="618"/>
    </location>
</feature>
<dbReference type="EMBL" id="BRYA01000074">
    <property type="protein sequence ID" value="GMI37531.1"/>
    <property type="molecule type" value="Genomic_DNA"/>
</dbReference>
<evidence type="ECO:0000256" key="7">
    <source>
        <dbReference type="ARBA" id="ARBA00022946"/>
    </source>
</evidence>
<proteinExistence type="inferred from homology"/>
<evidence type="ECO:0000313" key="16">
    <source>
        <dbReference type="Proteomes" id="UP001165065"/>
    </source>
</evidence>
<keyword evidence="9" id="KW-0520">NAD</keyword>
<dbReference type="InterPro" id="IPR036188">
    <property type="entry name" value="FAD/NAD-bd_sf"/>
</dbReference>
<keyword evidence="4" id="KW-0285">Flavoprotein</keyword>
<keyword evidence="16" id="KW-1185">Reference proteome</keyword>
<dbReference type="GO" id="GO:0033108">
    <property type="term" value="P:mitochondrial respiratory chain complex assembly"/>
    <property type="evidence" value="ECO:0007669"/>
    <property type="project" value="TreeGrafter"/>
</dbReference>
<dbReference type="Proteomes" id="UP001165065">
    <property type="component" value="Unassembled WGS sequence"/>
</dbReference>
<evidence type="ECO:0000256" key="5">
    <source>
        <dbReference type="ARBA" id="ARBA00022703"/>
    </source>
</evidence>
<accession>A0A9W7L7D1</accession>
<gene>
    <name evidence="15" type="ORF">TrCOL_g7534</name>
</gene>
<dbReference type="GO" id="GO:0005739">
    <property type="term" value="C:mitochondrion"/>
    <property type="evidence" value="ECO:0007669"/>
    <property type="project" value="UniProtKB-SubCell"/>
</dbReference>
<comment type="similarity">
    <text evidence="3">Belongs to the FAD-dependent oxidoreductase family.</text>
</comment>
<dbReference type="PRINTS" id="PR00368">
    <property type="entry name" value="FADPNR"/>
</dbReference>
<dbReference type="SMART" id="SM01353">
    <property type="entry name" value="AIF_C"/>
    <property type="match status" value="1"/>
</dbReference>
<evidence type="ECO:0000256" key="9">
    <source>
        <dbReference type="ARBA" id="ARBA00023027"/>
    </source>
</evidence>
<keyword evidence="7" id="KW-0809">Transit peptide</keyword>
<evidence type="ECO:0000313" key="15">
    <source>
        <dbReference type="EMBL" id="GMI37531.1"/>
    </source>
</evidence>
<dbReference type="SUPFAM" id="SSF53633">
    <property type="entry name" value="Carbamate kinase-like"/>
    <property type="match status" value="1"/>
</dbReference>
<dbReference type="InterPro" id="IPR029324">
    <property type="entry name" value="AIF_C"/>
</dbReference>
<evidence type="ECO:0000256" key="6">
    <source>
        <dbReference type="ARBA" id="ARBA00022827"/>
    </source>
</evidence>
<evidence type="ECO:0008006" key="17">
    <source>
        <dbReference type="Google" id="ProtNLM"/>
    </source>
</evidence>
<dbReference type="GO" id="GO:0071949">
    <property type="term" value="F:FAD binding"/>
    <property type="evidence" value="ECO:0007669"/>
    <property type="project" value="TreeGrafter"/>
</dbReference>
<dbReference type="Gene3D" id="3.50.50.60">
    <property type="entry name" value="FAD/NAD(P)-binding domain"/>
    <property type="match status" value="2"/>
</dbReference>
<comment type="cofactor">
    <cofactor evidence="1">
        <name>FAD</name>
        <dbReference type="ChEBI" id="CHEBI:57692"/>
    </cofactor>
</comment>
<keyword evidence="12" id="KW-0732">Signal</keyword>
<dbReference type="GO" id="GO:0016174">
    <property type="term" value="F:NAD(P)H oxidase H2O2-forming activity"/>
    <property type="evidence" value="ECO:0007669"/>
    <property type="project" value="TreeGrafter"/>
</dbReference>
<dbReference type="GO" id="GO:0012501">
    <property type="term" value="P:programmed cell death"/>
    <property type="evidence" value="ECO:0007669"/>
    <property type="project" value="TreeGrafter"/>
</dbReference>
<reference evidence="16" key="1">
    <citation type="journal article" date="2023" name="Commun. Biol.">
        <title>Genome analysis of Parmales, the sister group of diatoms, reveals the evolutionary specialization of diatoms from phago-mixotrophs to photoautotrophs.</title>
        <authorList>
            <person name="Ban H."/>
            <person name="Sato S."/>
            <person name="Yoshikawa S."/>
            <person name="Yamada K."/>
            <person name="Nakamura Y."/>
            <person name="Ichinomiya M."/>
            <person name="Sato N."/>
            <person name="Blanc-Mathieu R."/>
            <person name="Endo H."/>
            <person name="Kuwata A."/>
            <person name="Ogata H."/>
        </authorList>
    </citation>
    <scope>NUCLEOTIDE SEQUENCE [LARGE SCALE GENOMIC DNA]</scope>
</reference>
<evidence type="ECO:0000256" key="4">
    <source>
        <dbReference type="ARBA" id="ARBA00022630"/>
    </source>
</evidence>
<dbReference type="SUPFAM" id="SSF55424">
    <property type="entry name" value="FAD/NAD-linked reductases, dimerisation (C-terminal) domain"/>
    <property type="match status" value="1"/>
</dbReference>
<feature type="signal peptide" evidence="12">
    <location>
        <begin position="1"/>
        <end position="27"/>
    </location>
</feature>
<name>A0A9W7L7D1_9STRA</name>